<organism evidence="1 2">
    <name type="scientific">Brachionus plicatilis</name>
    <name type="common">Marine rotifer</name>
    <name type="synonym">Brachionus muelleri</name>
    <dbReference type="NCBI Taxonomy" id="10195"/>
    <lineage>
        <taxon>Eukaryota</taxon>
        <taxon>Metazoa</taxon>
        <taxon>Spiralia</taxon>
        <taxon>Gnathifera</taxon>
        <taxon>Rotifera</taxon>
        <taxon>Eurotatoria</taxon>
        <taxon>Monogononta</taxon>
        <taxon>Pseudotrocha</taxon>
        <taxon>Ploima</taxon>
        <taxon>Brachionidae</taxon>
        <taxon>Brachionus</taxon>
    </lineage>
</organism>
<evidence type="ECO:0000313" key="2">
    <source>
        <dbReference type="Proteomes" id="UP000276133"/>
    </source>
</evidence>
<protein>
    <submittedName>
        <fullName evidence="1">Uncharacterized protein</fullName>
    </submittedName>
</protein>
<dbReference type="EMBL" id="REGN01004302">
    <property type="protein sequence ID" value="RNA18166.1"/>
    <property type="molecule type" value="Genomic_DNA"/>
</dbReference>
<name>A0A3M7R3P7_BRAPC</name>
<sequence>MTLSDRPDYHPECDNYFERKGLDKPKLYQFKLKHFCKECLIHLKLYRNCSILVTCSYVSKTGFHFDLYRLMRHVLIVEIGLN</sequence>
<proteinExistence type="predicted"/>
<comment type="caution">
    <text evidence="1">The sequence shown here is derived from an EMBL/GenBank/DDBJ whole genome shotgun (WGS) entry which is preliminary data.</text>
</comment>
<evidence type="ECO:0000313" key="1">
    <source>
        <dbReference type="EMBL" id="RNA18166.1"/>
    </source>
</evidence>
<dbReference type="AlphaFoldDB" id="A0A3M7R3P7"/>
<accession>A0A3M7R3P7</accession>
<reference evidence="1 2" key="1">
    <citation type="journal article" date="2018" name="Sci. Rep.">
        <title>Genomic signatures of local adaptation to the degree of environmental predictability in rotifers.</title>
        <authorList>
            <person name="Franch-Gras L."/>
            <person name="Hahn C."/>
            <person name="Garcia-Roger E.M."/>
            <person name="Carmona M.J."/>
            <person name="Serra M."/>
            <person name="Gomez A."/>
        </authorList>
    </citation>
    <scope>NUCLEOTIDE SEQUENCE [LARGE SCALE GENOMIC DNA]</scope>
    <source>
        <strain evidence="1">HYR1</strain>
    </source>
</reference>
<gene>
    <name evidence="1" type="ORF">BpHYR1_028323</name>
</gene>
<keyword evidence="2" id="KW-1185">Reference proteome</keyword>
<dbReference type="Proteomes" id="UP000276133">
    <property type="component" value="Unassembled WGS sequence"/>
</dbReference>